<accession>A0AAU9VM60</accession>
<dbReference type="AlphaFoldDB" id="A0AAU9VM60"/>
<evidence type="ECO:0000256" key="1">
    <source>
        <dbReference type="SAM" id="MobiDB-lite"/>
    </source>
</evidence>
<reference evidence="2 3" key="1">
    <citation type="submission" date="2022-05" db="EMBL/GenBank/DDBJ databases">
        <authorList>
            <consortium name="Genoscope - CEA"/>
            <person name="William W."/>
        </authorList>
    </citation>
    <scope>NUCLEOTIDE SEQUENCE [LARGE SCALE GENOMIC DNA]</scope>
</reference>
<dbReference type="Proteomes" id="UP001159428">
    <property type="component" value="Unassembled WGS sequence"/>
</dbReference>
<dbReference type="SUPFAM" id="SSF56219">
    <property type="entry name" value="DNase I-like"/>
    <property type="match status" value="1"/>
</dbReference>
<protein>
    <recommendedName>
        <fullName evidence="4">Endonuclease/exonuclease/phosphatase domain-containing protein</fullName>
    </recommendedName>
</protein>
<dbReference type="Gene3D" id="3.60.10.10">
    <property type="entry name" value="Endonuclease/exonuclease/phosphatase"/>
    <property type="match status" value="1"/>
</dbReference>
<evidence type="ECO:0000313" key="3">
    <source>
        <dbReference type="Proteomes" id="UP001159428"/>
    </source>
</evidence>
<dbReference type="InterPro" id="IPR036691">
    <property type="entry name" value="Endo/exonu/phosph_ase_sf"/>
</dbReference>
<proteinExistence type="predicted"/>
<keyword evidence="3" id="KW-1185">Reference proteome</keyword>
<comment type="caution">
    <text evidence="2">The sequence shown here is derived from an EMBL/GenBank/DDBJ whole genome shotgun (WGS) entry which is preliminary data.</text>
</comment>
<name>A0AAU9VM60_9CNID</name>
<feature type="region of interest" description="Disordered" evidence="1">
    <location>
        <begin position="195"/>
        <end position="215"/>
    </location>
</feature>
<organism evidence="2 3">
    <name type="scientific">Pocillopora meandrina</name>
    <dbReference type="NCBI Taxonomy" id="46732"/>
    <lineage>
        <taxon>Eukaryota</taxon>
        <taxon>Metazoa</taxon>
        <taxon>Cnidaria</taxon>
        <taxon>Anthozoa</taxon>
        <taxon>Hexacorallia</taxon>
        <taxon>Scleractinia</taxon>
        <taxon>Astrocoeniina</taxon>
        <taxon>Pocilloporidae</taxon>
        <taxon>Pocillopora</taxon>
    </lineage>
</organism>
<gene>
    <name evidence="2" type="ORF">PMEA_00010312</name>
</gene>
<dbReference type="EMBL" id="CALNXJ010000002">
    <property type="protein sequence ID" value="CAH3033812.1"/>
    <property type="molecule type" value="Genomic_DNA"/>
</dbReference>
<evidence type="ECO:0000313" key="2">
    <source>
        <dbReference type="EMBL" id="CAH3033812.1"/>
    </source>
</evidence>
<sequence>MITCSTWKNTVNAATGGTRILFSPQAYNALTSAEMITSRIMIATFNGNPQTTIISCYSPTNISDETEVKKFYQELISVTKQVSKHNLSHKLRCDFNGHLGQLDGFKYAYHIQTNRNGSMLKDYINENNLLCLTTKYQKRTGQLWTHKSPNRSKAQLDYEIINRKWKNSAKNCRAFNSFVSVASDHRVVSTQIRPSLRENKKKNSNTSPYDWTHLKDNPEIRNTLLPE</sequence>
<evidence type="ECO:0008006" key="4">
    <source>
        <dbReference type="Google" id="ProtNLM"/>
    </source>
</evidence>